<gene>
    <name evidence="1" type="ORF">CLO192961_LOCUS268426</name>
</gene>
<protein>
    <submittedName>
        <fullName evidence="1">Uncharacterized protein</fullName>
    </submittedName>
</protein>
<proteinExistence type="predicted"/>
<sequence length="85" mass="9653">MATKKVRVRGHIQAIHHERIKMFKPQTSRVLEVHCARHVEIGERRATRKSSRYGGPSMTKAAHAFSQNVILFGRPARQPPLCQGI</sequence>
<accession>A0ABY6UF71</accession>
<name>A0ABY6UF71_BIOOC</name>
<evidence type="ECO:0000313" key="2">
    <source>
        <dbReference type="Proteomes" id="UP000766486"/>
    </source>
</evidence>
<comment type="caution">
    <text evidence="1">The sequence shown here is derived from an EMBL/GenBank/DDBJ whole genome shotgun (WGS) entry which is preliminary data.</text>
</comment>
<dbReference type="Proteomes" id="UP000766486">
    <property type="component" value="Unassembled WGS sequence"/>
</dbReference>
<reference evidence="1 2" key="1">
    <citation type="submission" date="2019-06" db="EMBL/GenBank/DDBJ databases">
        <authorList>
            <person name="Broberg M."/>
        </authorList>
    </citation>
    <scope>NUCLEOTIDE SEQUENCE [LARGE SCALE GENOMIC DNA]</scope>
</reference>
<keyword evidence="2" id="KW-1185">Reference proteome</keyword>
<evidence type="ECO:0000313" key="1">
    <source>
        <dbReference type="EMBL" id="VUC29854.1"/>
    </source>
</evidence>
<organism evidence="1 2">
    <name type="scientific">Bionectria ochroleuca</name>
    <name type="common">Gliocladium roseum</name>
    <dbReference type="NCBI Taxonomy" id="29856"/>
    <lineage>
        <taxon>Eukaryota</taxon>
        <taxon>Fungi</taxon>
        <taxon>Dikarya</taxon>
        <taxon>Ascomycota</taxon>
        <taxon>Pezizomycotina</taxon>
        <taxon>Sordariomycetes</taxon>
        <taxon>Hypocreomycetidae</taxon>
        <taxon>Hypocreales</taxon>
        <taxon>Bionectriaceae</taxon>
        <taxon>Clonostachys</taxon>
    </lineage>
</organism>
<dbReference type="EMBL" id="CABFNS010000811">
    <property type="protein sequence ID" value="VUC29854.1"/>
    <property type="molecule type" value="Genomic_DNA"/>
</dbReference>